<dbReference type="GeneID" id="5709438"/>
<dbReference type="STRING" id="397948.Cmaq_0402"/>
<organism evidence="1 2">
    <name type="scientific">Caldivirga maquilingensis (strain ATCC 700844 / DSM 13496 / JCM 10307 / IC-167)</name>
    <dbReference type="NCBI Taxonomy" id="397948"/>
    <lineage>
        <taxon>Archaea</taxon>
        <taxon>Thermoproteota</taxon>
        <taxon>Thermoprotei</taxon>
        <taxon>Thermoproteales</taxon>
        <taxon>Thermoproteaceae</taxon>
        <taxon>Caldivirga</taxon>
    </lineage>
</organism>
<dbReference type="Proteomes" id="UP000001137">
    <property type="component" value="Chromosome"/>
</dbReference>
<accession>A8MBQ5</accession>
<keyword evidence="2" id="KW-1185">Reference proteome</keyword>
<protein>
    <submittedName>
        <fullName evidence="1">Uncharacterized protein</fullName>
    </submittedName>
</protein>
<dbReference type="AlphaFoldDB" id="A8MBQ5"/>
<evidence type="ECO:0000313" key="1">
    <source>
        <dbReference type="EMBL" id="ABW01248.1"/>
    </source>
</evidence>
<proteinExistence type="predicted"/>
<dbReference type="RefSeq" id="WP_012185468.1">
    <property type="nucleotide sequence ID" value="NC_009954.1"/>
</dbReference>
<dbReference type="KEGG" id="cma:Cmaq_0402"/>
<name>A8MBQ5_CALMQ</name>
<dbReference type="eggNOG" id="arCOG05437">
    <property type="taxonomic scope" value="Archaea"/>
</dbReference>
<gene>
    <name evidence="1" type="ordered locus">Cmaq_0402</name>
</gene>
<sequence>MVEEVTVEELINRVMEGNNLEIIDYRGDLIVVDSVKGIVKGDVGDLGELKKRRPRGGPTKRQVELIAAIVRALVKSRVKFKVVFGPREATVRFDEDRYVRVTESDSRVVGFNSSSEEPLSIIYGELSGYGKVLFLKPLK</sequence>
<dbReference type="OrthoDB" id="27106at2157"/>
<dbReference type="EMBL" id="CP000852">
    <property type="protein sequence ID" value="ABW01248.1"/>
    <property type="molecule type" value="Genomic_DNA"/>
</dbReference>
<evidence type="ECO:0000313" key="2">
    <source>
        <dbReference type="Proteomes" id="UP000001137"/>
    </source>
</evidence>
<dbReference type="HOGENOM" id="CLU_1623522_0_0_2"/>
<reference evidence="1 2" key="1">
    <citation type="submission" date="2007-10" db="EMBL/GenBank/DDBJ databases">
        <title>Complete sequence of Caldivirga maquilingensis IC-167.</title>
        <authorList>
            <consortium name="US DOE Joint Genome Institute"/>
            <person name="Copeland A."/>
            <person name="Lucas S."/>
            <person name="Lapidus A."/>
            <person name="Barry K."/>
            <person name="Glavina del Rio T."/>
            <person name="Dalin E."/>
            <person name="Tice H."/>
            <person name="Pitluck S."/>
            <person name="Saunders E."/>
            <person name="Brettin T."/>
            <person name="Bruce D."/>
            <person name="Detter J.C."/>
            <person name="Han C."/>
            <person name="Schmutz J."/>
            <person name="Larimer F."/>
            <person name="Land M."/>
            <person name="Hauser L."/>
            <person name="Kyrpides N."/>
            <person name="Ivanova N."/>
            <person name="Biddle J.F."/>
            <person name="Zhang Z."/>
            <person name="Fitz-Gibbon S.T."/>
            <person name="Lowe T.M."/>
            <person name="Saltikov C."/>
            <person name="House C.H."/>
            <person name="Richardson P."/>
        </authorList>
    </citation>
    <scope>NUCLEOTIDE SEQUENCE [LARGE SCALE GENOMIC DNA]</scope>
    <source>
        <strain evidence="2">ATCC 700844 / DSM 13496 / JCM 10307 / IC-167</strain>
    </source>
</reference>